<organism evidence="1 2">
    <name type="scientific">Blyttiomyces helicus</name>
    <dbReference type="NCBI Taxonomy" id="388810"/>
    <lineage>
        <taxon>Eukaryota</taxon>
        <taxon>Fungi</taxon>
        <taxon>Fungi incertae sedis</taxon>
        <taxon>Chytridiomycota</taxon>
        <taxon>Chytridiomycota incertae sedis</taxon>
        <taxon>Chytridiomycetes</taxon>
        <taxon>Chytridiomycetes incertae sedis</taxon>
        <taxon>Blyttiomyces</taxon>
    </lineage>
</organism>
<dbReference type="Proteomes" id="UP000269721">
    <property type="component" value="Unassembled WGS sequence"/>
</dbReference>
<evidence type="ECO:0000313" key="2">
    <source>
        <dbReference type="Proteomes" id="UP000269721"/>
    </source>
</evidence>
<keyword evidence="2" id="KW-1185">Reference proteome</keyword>
<dbReference type="EMBL" id="ML002064">
    <property type="protein sequence ID" value="RKO82808.1"/>
    <property type="molecule type" value="Genomic_DNA"/>
</dbReference>
<sequence>MTPYEWAAFPCAIHELGGIGNISSAIKGSHIAIKHFPRSTEPTRTGATASTTTRSFYISCGYPLLVATALVLHNVRTTAGDVSGSTQGEAFAREYREVSLQEWREVCENLETVADELREELGQLTPLQIRNFNAAQWELVVLRNLEYPHKEMRLLVVEELVKRPFKRRG</sequence>
<reference evidence="2" key="1">
    <citation type="journal article" date="2018" name="Nat. Microbiol.">
        <title>Leveraging single-cell genomics to expand the fungal tree of life.</title>
        <authorList>
            <person name="Ahrendt S.R."/>
            <person name="Quandt C.A."/>
            <person name="Ciobanu D."/>
            <person name="Clum A."/>
            <person name="Salamov A."/>
            <person name="Andreopoulos B."/>
            <person name="Cheng J.F."/>
            <person name="Woyke T."/>
            <person name="Pelin A."/>
            <person name="Henrissat B."/>
            <person name="Reynolds N.K."/>
            <person name="Benny G.L."/>
            <person name="Smith M.E."/>
            <person name="James T.Y."/>
            <person name="Grigoriev I.V."/>
        </authorList>
    </citation>
    <scope>NUCLEOTIDE SEQUENCE [LARGE SCALE GENOMIC DNA]</scope>
</reference>
<accession>A0A4P9VX12</accession>
<proteinExistence type="predicted"/>
<name>A0A4P9VX12_9FUNG</name>
<evidence type="ECO:0000313" key="1">
    <source>
        <dbReference type="EMBL" id="RKO82808.1"/>
    </source>
</evidence>
<protein>
    <submittedName>
        <fullName evidence="1">Uncharacterized protein</fullName>
    </submittedName>
</protein>
<dbReference type="AlphaFoldDB" id="A0A4P9VX12"/>
<gene>
    <name evidence="1" type="ORF">BDK51DRAFT_44117</name>
</gene>